<proteinExistence type="predicted"/>
<dbReference type="PROSITE" id="PS50977">
    <property type="entry name" value="HTH_TETR_2"/>
    <property type="match status" value="1"/>
</dbReference>
<sequence>MKQQIAANLEVAFSQYGFAEPNVDKLKTACNVSLRTLYKHYPSKESMVIAALDYRHQRYLAYLESERPEDGVQSIVHTFQKLGDWMADYAPHGCLSMNAIAAFPKQVQINQAVLQHKAEVRDLLGKYSQRPDLANTLLVLHEGISSAWPILGENAISSATSALLTLLNHSEMTTSNQEYSL</sequence>
<gene>
    <name evidence="4" type="ORF">V6242_15975</name>
</gene>
<protein>
    <submittedName>
        <fullName evidence="4">TetR/AcrR family transcriptional regulator</fullName>
    </submittedName>
</protein>
<evidence type="ECO:0000256" key="2">
    <source>
        <dbReference type="PROSITE-ProRule" id="PRU00335"/>
    </source>
</evidence>
<keyword evidence="5" id="KW-1185">Reference proteome</keyword>
<name>A0ABU9GAH2_9GAMM</name>
<dbReference type="InterPro" id="IPR009057">
    <property type="entry name" value="Homeodomain-like_sf"/>
</dbReference>
<dbReference type="EMBL" id="JBAKAR010000018">
    <property type="protein sequence ID" value="MEL0614654.1"/>
    <property type="molecule type" value="Genomic_DNA"/>
</dbReference>
<evidence type="ECO:0000259" key="3">
    <source>
        <dbReference type="PROSITE" id="PS50977"/>
    </source>
</evidence>
<dbReference type="RefSeq" id="WP_341568008.1">
    <property type="nucleotide sequence ID" value="NZ_JBAKAR010000018.1"/>
</dbReference>
<dbReference type="Gene3D" id="1.10.357.10">
    <property type="entry name" value="Tetracycline Repressor, domain 2"/>
    <property type="match status" value="1"/>
</dbReference>
<feature type="domain" description="HTH tetR-type" evidence="3">
    <location>
        <begin position="1"/>
        <end position="59"/>
    </location>
</feature>
<dbReference type="Pfam" id="PF00440">
    <property type="entry name" value="TetR_N"/>
    <property type="match status" value="1"/>
</dbReference>
<reference evidence="4 5" key="1">
    <citation type="submission" date="2024-02" db="EMBL/GenBank/DDBJ databases">
        <title>Bacteria isolated from the canopy kelp, Nereocystis luetkeana.</title>
        <authorList>
            <person name="Pfister C.A."/>
            <person name="Younker I.T."/>
            <person name="Light S.H."/>
        </authorList>
    </citation>
    <scope>NUCLEOTIDE SEQUENCE [LARGE SCALE GENOMIC DNA]</scope>
    <source>
        <strain evidence="4 5">TI.4.07</strain>
    </source>
</reference>
<dbReference type="Proteomes" id="UP001379949">
    <property type="component" value="Unassembled WGS sequence"/>
</dbReference>
<accession>A0ABU9GAH2</accession>
<comment type="caution">
    <text evidence="4">The sequence shown here is derived from an EMBL/GenBank/DDBJ whole genome shotgun (WGS) entry which is preliminary data.</text>
</comment>
<organism evidence="4 5">
    <name type="scientific">Marinomonas arenicola</name>
    <dbReference type="NCBI Taxonomy" id="569601"/>
    <lineage>
        <taxon>Bacteria</taxon>
        <taxon>Pseudomonadati</taxon>
        <taxon>Pseudomonadota</taxon>
        <taxon>Gammaproteobacteria</taxon>
        <taxon>Oceanospirillales</taxon>
        <taxon>Oceanospirillaceae</taxon>
        <taxon>Marinomonas</taxon>
    </lineage>
</organism>
<keyword evidence="1 2" id="KW-0238">DNA-binding</keyword>
<feature type="DNA-binding region" description="H-T-H motif" evidence="2">
    <location>
        <begin position="22"/>
        <end position="41"/>
    </location>
</feature>
<evidence type="ECO:0000313" key="4">
    <source>
        <dbReference type="EMBL" id="MEL0614654.1"/>
    </source>
</evidence>
<dbReference type="SUPFAM" id="SSF46689">
    <property type="entry name" value="Homeodomain-like"/>
    <property type="match status" value="1"/>
</dbReference>
<evidence type="ECO:0000313" key="5">
    <source>
        <dbReference type="Proteomes" id="UP001379949"/>
    </source>
</evidence>
<dbReference type="InterPro" id="IPR001647">
    <property type="entry name" value="HTH_TetR"/>
</dbReference>
<evidence type="ECO:0000256" key="1">
    <source>
        <dbReference type="ARBA" id="ARBA00023125"/>
    </source>
</evidence>